<dbReference type="GO" id="GO:0036376">
    <property type="term" value="P:sodium ion export across plasma membrane"/>
    <property type="evidence" value="ECO:0000318"/>
    <property type="project" value="GO_Central"/>
</dbReference>
<dbReference type="GO" id="GO:1990573">
    <property type="term" value="P:potassium ion import across plasma membrane"/>
    <property type="evidence" value="ECO:0000318"/>
    <property type="project" value="GO_Central"/>
</dbReference>
<gene>
    <name evidence="8" type="primary">AUGUSTUS-3.0.2_14032</name>
    <name evidence="8" type="ORF">TcasGA2_TC014032</name>
</gene>
<keyword evidence="5" id="KW-1133">Transmembrane helix</keyword>
<evidence type="ECO:0000256" key="5">
    <source>
        <dbReference type="ARBA" id="ARBA00022989"/>
    </source>
</evidence>
<keyword evidence="6" id="KW-0472">Membrane</keyword>
<dbReference type="GO" id="GO:0005890">
    <property type="term" value="C:sodium:potassium-exchanging ATPase complex"/>
    <property type="evidence" value="ECO:0000318"/>
    <property type="project" value="GO_Central"/>
</dbReference>
<dbReference type="PANTHER" id="PTHR11523:SF28">
    <property type="entry name" value="NA_K-ATPASE BETA SUBUNIT ISOFORM 4-RELATED"/>
    <property type="match status" value="1"/>
</dbReference>
<reference evidence="8 9" key="1">
    <citation type="journal article" date="2008" name="Nature">
        <title>The genome of the model beetle and pest Tribolium castaneum.</title>
        <authorList>
            <consortium name="Tribolium Genome Sequencing Consortium"/>
            <person name="Richards S."/>
            <person name="Gibbs R.A."/>
            <person name="Weinstock G.M."/>
            <person name="Brown S.J."/>
            <person name="Denell R."/>
            <person name="Beeman R.W."/>
            <person name="Gibbs R."/>
            <person name="Beeman R.W."/>
            <person name="Brown S.J."/>
            <person name="Bucher G."/>
            <person name="Friedrich M."/>
            <person name="Grimmelikhuijzen C.J."/>
            <person name="Klingler M."/>
            <person name="Lorenzen M."/>
            <person name="Richards S."/>
            <person name="Roth S."/>
            <person name="Schroder R."/>
            <person name="Tautz D."/>
            <person name="Zdobnov E.M."/>
            <person name="Muzny D."/>
            <person name="Gibbs R.A."/>
            <person name="Weinstock G.M."/>
            <person name="Attaway T."/>
            <person name="Bell S."/>
            <person name="Buhay C.J."/>
            <person name="Chandrabose M.N."/>
            <person name="Chavez D."/>
            <person name="Clerk-Blankenburg K.P."/>
            <person name="Cree A."/>
            <person name="Dao M."/>
            <person name="Davis C."/>
            <person name="Chacko J."/>
            <person name="Dinh H."/>
            <person name="Dugan-Rocha S."/>
            <person name="Fowler G."/>
            <person name="Garner T.T."/>
            <person name="Garnes J."/>
            <person name="Gnirke A."/>
            <person name="Hawes A."/>
            <person name="Hernandez J."/>
            <person name="Hines S."/>
            <person name="Holder M."/>
            <person name="Hume J."/>
            <person name="Jhangiani S.N."/>
            <person name="Joshi V."/>
            <person name="Khan Z.M."/>
            <person name="Jackson L."/>
            <person name="Kovar C."/>
            <person name="Kowis A."/>
            <person name="Lee S."/>
            <person name="Lewis L.R."/>
            <person name="Margolis J."/>
            <person name="Morgan M."/>
            <person name="Nazareth L.V."/>
            <person name="Nguyen N."/>
            <person name="Okwuonu G."/>
            <person name="Parker D."/>
            <person name="Richards S."/>
            <person name="Ruiz S.J."/>
            <person name="Santibanez J."/>
            <person name="Savard J."/>
            <person name="Scherer S.E."/>
            <person name="Schneider B."/>
            <person name="Sodergren E."/>
            <person name="Tautz D."/>
            <person name="Vattahil S."/>
            <person name="Villasana D."/>
            <person name="White C.S."/>
            <person name="Wright R."/>
            <person name="Park Y."/>
            <person name="Beeman R.W."/>
            <person name="Lord J."/>
            <person name="Oppert B."/>
            <person name="Lorenzen M."/>
            <person name="Brown S."/>
            <person name="Wang L."/>
            <person name="Savard J."/>
            <person name="Tautz D."/>
            <person name="Richards S."/>
            <person name="Weinstock G."/>
            <person name="Gibbs R.A."/>
            <person name="Liu Y."/>
            <person name="Worley K."/>
            <person name="Weinstock G."/>
            <person name="Elsik C.G."/>
            <person name="Reese J.T."/>
            <person name="Elhaik E."/>
            <person name="Landan G."/>
            <person name="Graur D."/>
            <person name="Arensburger P."/>
            <person name="Atkinson P."/>
            <person name="Beeman R.W."/>
            <person name="Beidler J."/>
            <person name="Brown S.J."/>
            <person name="Demuth J.P."/>
            <person name="Drury D.W."/>
            <person name="Du Y.Z."/>
            <person name="Fujiwara H."/>
            <person name="Lorenzen M."/>
            <person name="Maselli V."/>
            <person name="Osanai M."/>
            <person name="Park Y."/>
            <person name="Robertson H.M."/>
            <person name="Tu Z."/>
            <person name="Wang J.J."/>
            <person name="Wang S."/>
            <person name="Richards S."/>
            <person name="Song H."/>
            <person name="Zhang L."/>
            <person name="Sodergren E."/>
            <person name="Werner D."/>
            <person name="Stanke M."/>
            <person name="Morgenstern B."/>
            <person name="Solovyev V."/>
            <person name="Kosarev P."/>
            <person name="Brown G."/>
            <person name="Chen H.C."/>
            <person name="Ermolaeva O."/>
            <person name="Hlavina W."/>
            <person name="Kapustin Y."/>
            <person name="Kiryutin B."/>
            <person name="Kitts P."/>
            <person name="Maglott D."/>
            <person name="Pruitt K."/>
            <person name="Sapojnikov V."/>
            <person name="Souvorov A."/>
            <person name="Mackey A.J."/>
            <person name="Waterhouse R.M."/>
            <person name="Wyder S."/>
            <person name="Zdobnov E.M."/>
            <person name="Zdobnov E.M."/>
            <person name="Wyder S."/>
            <person name="Kriventseva E.V."/>
            <person name="Kadowaki T."/>
            <person name="Bork P."/>
            <person name="Aranda M."/>
            <person name="Bao R."/>
            <person name="Beermann A."/>
            <person name="Berns N."/>
            <person name="Bolognesi R."/>
            <person name="Bonneton F."/>
            <person name="Bopp D."/>
            <person name="Brown S.J."/>
            <person name="Bucher G."/>
            <person name="Butts T."/>
            <person name="Chaumot A."/>
            <person name="Denell R.E."/>
            <person name="Ferrier D.E."/>
            <person name="Friedrich M."/>
            <person name="Gordon C.M."/>
            <person name="Jindra M."/>
            <person name="Klingler M."/>
            <person name="Lan Q."/>
            <person name="Lattorff H.M."/>
            <person name="Laudet V."/>
            <person name="von Levetsow C."/>
            <person name="Liu Z."/>
            <person name="Lutz R."/>
            <person name="Lynch J.A."/>
            <person name="da Fonseca R.N."/>
            <person name="Posnien N."/>
            <person name="Reuter R."/>
            <person name="Roth S."/>
            <person name="Savard J."/>
            <person name="Schinko J.B."/>
            <person name="Schmitt C."/>
            <person name="Schoppmeier M."/>
            <person name="Schroder R."/>
            <person name="Shippy T.D."/>
            <person name="Simonnet F."/>
            <person name="Marques-Souza H."/>
            <person name="Tautz D."/>
            <person name="Tomoyasu Y."/>
            <person name="Trauner J."/>
            <person name="Van der Zee M."/>
            <person name="Vervoort M."/>
            <person name="Wittkopp N."/>
            <person name="Wimmer E.A."/>
            <person name="Yang X."/>
            <person name="Jones A.K."/>
            <person name="Sattelle D.B."/>
            <person name="Ebert P.R."/>
            <person name="Nelson D."/>
            <person name="Scott J.G."/>
            <person name="Beeman R.W."/>
            <person name="Muthukrishnan S."/>
            <person name="Kramer K.J."/>
            <person name="Arakane Y."/>
            <person name="Beeman R.W."/>
            <person name="Zhu Q."/>
            <person name="Hogenkamp D."/>
            <person name="Dixit R."/>
            <person name="Oppert B."/>
            <person name="Jiang H."/>
            <person name="Zou Z."/>
            <person name="Marshall J."/>
            <person name="Elpidina E."/>
            <person name="Vinokurov K."/>
            <person name="Oppert C."/>
            <person name="Zou Z."/>
            <person name="Evans J."/>
            <person name="Lu Z."/>
            <person name="Zhao P."/>
            <person name="Sumathipala N."/>
            <person name="Altincicek B."/>
            <person name="Vilcinskas A."/>
            <person name="Williams M."/>
            <person name="Hultmark D."/>
            <person name="Hetru C."/>
            <person name="Jiang H."/>
            <person name="Grimmelikhuijzen C.J."/>
            <person name="Hauser F."/>
            <person name="Cazzamali G."/>
            <person name="Williamson M."/>
            <person name="Park Y."/>
            <person name="Li B."/>
            <person name="Tanaka Y."/>
            <person name="Predel R."/>
            <person name="Neupert S."/>
            <person name="Schachtner J."/>
            <person name="Verleyen P."/>
            <person name="Raible F."/>
            <person name="Bork P."/>
            <person name="Friedrich M."/>
            <person name="Walden K.K."/>
            <person name="Robertson H.M."/>
            <person name="Angeli S."/>
            <person name="Foret S."/>
            <person name="Bucher G."/>
            <person name="Schuetz S."/>
            <person name="Maleszka R."/>
            <person name="Wimmer E.A."/>
            <person name="Beeman R.W."/>
            <person name="Lorenzen M."/>
            <person name="Tomoyasu Y."/>
            <person name="Miller S.C."/>
            <person name="Grossmann D."/>
            <person name="Bucher G."/>
        </authorList>
    </citation>
    <scope>NUCLEOTIDE SEQUENCE [LARGE SCALE GENOMIC DNA]</scope>
    <source>
        <strain evidence="8 9">Georgia GA2</strain>
    </source>
</reference>
<dbReference type="eggNOG" id="KOG3927">
    <property type="taxonomic scope" value="Eukaryota"/>
</dbReference>
<sequence length="493" mass="56787">MSLFYVTFLFLAINSAIASPVLQFKPTPRQSDSGLIWFVPQTRTTYRHYVEDLDKFLTRYKNGQKPANVWKCDPNETPPQNVICDVDVRALGPCSTAPDYCFYRAQICIFLKLSHVTNWVPEFYNSTNWPSDMPLSLKQTIHEEEERGTHRKIWVTCDGETPADKEMIGALDYKPSQGFSRQYFSITDTKNYLSPLIAVHFERPRTGVLINVECAAWARNIPRKNKQGIARFGLLLEDMLKIKTVKTSSRMQLIYLLVLISGARCCQSRWNSNKTPVLVLRPSTETNLIWFKPTDQKRQHYKTDLNNLLKRYNNTKQFENVVSCLPHQSPPHNKICNFDVNSNVMAPCLPKFGFGYDFGTPCVFLKLSNVPKWRPVPYNSSNMPSEMPNFLKDTITKLEPRGMHQNIWVSCDGDTAADKEHIGALRYLPFNGFPSQYFPYNGDKEYLDPLVALHFEQPMRGVLINVECAVWARNIPRDKENKLGILQFSLMID</sequence>
<organism evidence="8 9">
    <name type="scientific">Tribolium castaneum</name>
    <name type="common">Red flour beetle</name>
    <dbReference type="NCBI Taxonomy" id="7070"/>
    <lineage>
        <taxon>Eukaryota</taxon>
        <taxon>Metazoa</taxon>
        <taxon>Ecdysozoa</taxon>
        <taxon>Arthropoda</taxon>
        <taxon>Hexapoda</taxon>
        <taxon>Insecta</taxon>
        <taxon>Pterygota</taxon>
        <taxon>Neoptera</taxon>
        <taxon>Endopterygota</taxon>
        <taxon>Coleoptera</taxon>
        <taxon>Polyphaga</taxon>
        <taxon>Cucujiformia</taxon>
        <taxon>Tenebrionidae</taxon>
        <taxon>Tenebrionidae incertae sedis</taxon>
        <taxon>Tribolium</taxon>
    </lineage>
</organism>
<feature type="chain" id="PRO_5007310711" evidence="7">
    <location>
        <begin position="19"/>
        <end position="493"/>
    </location>
</feature>
<evidence type="ECO:0000256" key="3">
    <source>
        <dbReference type="ARBA" id="ARBA00022692"/>
    </source>
</evidence>
<dbReference type="STRING" id="7070.D6WJI9"/>
<dbReference type="GO" id="GO:0006883">
    <property type="term" value="P:intracellular sodium ion homeostasis"/>
    <property type="evidence" value="ECO:0000318"/>
    <property type="project" value="GO_Central"/>
</dbReference>
<dbReference type="Pfam" id="PF00287">
    <property type="entry name" value="Na_K-ATPase"/>
    <property type="match status" value="2"/>
</dbReference>
<dbReference type="Gene3D" id="2.60.40.1660">
    <property type="entry name" value="Na, k-atpase alpha subunit"/>
    <property type="match status" value="2"/>
</dbReference>
<dbReference type="GO" id="GO:0001671">
    <property type="term" value="F:ATPase activator activity"/>
    <property type="evidence" value="ECO:0000318"/>
    <property type="project" value="GO_Central"/>
</dbReference>
<dbReference type="GO" id="GO:0030007">
    <property type="term" value="P:intracellular potassium ion homeostasis"/>
    <property type="evidence" value="ECO:0000318"/>
    <property type="project" value="GO_Central"/>
</dbReference>
<dbReference type="InterPro" id="IPR000402">
    <property type="entry name" value="Na/K_ATPase_sub_beta"/>
</dbReference>
<protein>
    <submittedName>
        <fullName evidence="8">Sodium/potassium-transporting ATPase subunit beta-2-like Protein</fullName>
    </submittedName>
</protein>
<evidence type="ECO:0000256" key="4">
    <source>
        <dbReference type="ARBA" id="ARBA00022968"/>
    </source>
</evidence>
<dbReference type="EMBL" id="KQ971342">
    <property type="protein sequence ID" value="EFA03902.2"/>
    <property type="molecule type" value="Genomic_DNA"/>
</dbReference>
<evidence type="ECO:0000256" key="1">
    <source>
        <dbReference type="ARBA" id="ARBA00004606"/>
    </source>
</evidence>
<dbReference type="PANTHER" id="PTHR11523">
    <property type="entry name" value="SODIUM/POTASSIUM-DEPENDENT ATPASE BETA SUBUNIT"/>
    <property type="match status" value="1"/>
</dbReference>
<dbReference type="FunFam" id="2.60.40.1660:FF:000010">
    <property type="entry name" value="Sodium/potassium-transporting ATPase subunit beta-2-like Protein"/>
    <property type="match status" value="2"/>
</dbReference>
<dbReference type="AlphaFoldDB" id="D6WJI9"/>
<dbReference type="HOGENOM" id="CLU_057702_0_0_1"/>
<accession>D6WJI9</accession>
<comment type="similarity">
    <text evidence="2">Belongs to the X(+)/potassium ATPases subunit beta family.</text>
</comment>
<proteinExistence type="inferred from homology"/>
<evidence type="ECO:0000256" key="2">
    <source>
        <dbReference type="ARBA" id="ARBA00005876"/>
    </source>
</evidence>
<comment type="subcellular location">
    <subcellularLocation>
        <location evidence="1">Membrane</location>
        <topology evidence="1">Single-pass type II membrane protein</topology>
    </subcellularLocation>
</comment>
<keyword evidence="3" id="KW-0812">Transmembrane</keyword>
<feature type="signal peptide" evidence="7">
    <location>
        <begin position="1"/>
        <end position="18"/>
    </location>
</feature>
<dbReference type="OMA" id="LINVECA"/>
<dbReference type="Proteomes" id="UP000007266">
    <property type="component" value="Linkage group 5"/>
</dbReference>
<keyword evidence="7" id="KW-0732">Signal</keyword>
<evidence type="ECO:0000313" key="9">
    <source>
        <dbReference type="Proteomes" id="UP000007266"/>
    </source>
</evidence>
<dbReference type="InParanoid" id="D6WJI9"/>
<reference evidence="8 9" key="2">
    <citation type="journal article" date="2010" name="Nucleic Acids Res.">
        <title>BeetleBase in 2010: revisions to provide comprehensive genomic information for Tribolium castaneum.</title>
        <authorList>
            <person name="Kim H.S."/>
            <person name="Murphy T."/>
            <person name="Xia J."/>
            <person name="Caragea D."/>
            <person name="Park Y."/>
            <person name="Beeman R.W."/>
            <person name="Lorenzen M.D."/>
            <person name="Butcher S."/>
            <person name="Manak J.R."/>
            <person name="Brown S.J."/>
        </authorList>
    </citation>
    <scope>GENOME REANNOTATION</scope>
    <source>
        <strain evidence="8 9">Georgia GA2</strain>
    </source>
</reference>
<keyword evidence="9" id="KW-1185">Reference proteome</keyword>
<evidence type="ECO:0000256" key="6">
    <source>
        <dbReference type="ARBA" id="ARBA00023136"/>
    </source>
</evidence>
<evidence type="ECO:0000313" key="8">
    <source>
        <dbReference type="EMBL" id="EFA03902.2"/>
    </source>
</evidence>
<dbReference type="InterPro" id="IPR038702">
    <property type="entry name" value="Na/K_ATPase_sub_beta_sf"/>
</dbReference>
<keyword evidence="4" id="KW-0735">Signal-anchor</keyword>
<name>D6WJI9_TRICA</name>
<evidence type="ECO:0000256" key="7">
    <source>
        <dbReference type="SAM" id="SignalP"/>
    </source>
</evidence>